<dbReference type="InterPro" id="IPR052895">
    <property type="entry name" value="HetReg/Transcr_Mod"/>
</dbReference>
<dbReference type="EMBL" id="LCTW02000073">
    <property type="protein sequence ID" value="KXX79935.1"/>
    <property type="molecule type" value="Genomic_DNA"/>
</dbReference>
<keyword evidence="4" id="KW-1185">Reference proteome</keyword>
<evidence type="ECO:0000313" key="2">
    <source>
        <dbReference type="EMBL" id="KXX73982.1"/>
    </source>
</evidence>
<gene>
    <name evidence="3" type="ORF">MMYC01_202269</name>
    <name evidence="2" type="ORF">MMYC01_209277</name>
</gene>
<dbReference type="EMBL" id="LCTW02000400">
    <property type="protein sequence ID" value="KXX73982.1"/>
    <property type="molecule type" value="Genomic_DNA"/>
</dbReference>
<dbReference type="AlphaFoldDB" id="A0A175VRN8"/>
<dbReference type="STRING" id="100816.A0A175VRN8"/>
<protein>
    <submittedName>
        <fullName evidence="2">Heterokaryon incompatibility protein 6, OR allele</fullName>
    </submittedName>
</protein>
<organism evidence="2 4">
    <name type="scientific">Madurella mycetomatis</name>
    <dbReference type="NCBI Taxonomy" id="100816"/>
    <lineage>
        <taxon>Eukaryota</taxon>
        <taxon>Fungi</taxon>
        <taxon>Dikarya</taxon>
        <taxon>Ascomycota</taxon>
        <taxon>Pezizomycotina</taxon>
        <taxon>Sordariomycetes</taxon>
        <taxon>Sordariomycetidae</taxon>
        <taxon>Sordariales</taxon>
        <taxon>Sordariales incertae sedis</taxon>
        <taxon>Madurella</taxon>
    </lineage>
</organism>
<dbReference type="VEuPathDB" id="FungiDB:MMYC01_202269"/>
<comment type="caution">
    <text evidence="2">The sequence shown here is derived from an EMBL/GenBank/DDBJ whole genome shotgun (WGS) entry which is preliminary data.</text>
</comment>
<accession>A0A175VRN8</accession>
<reference evidence="2 4" key="3">
    <citation type="submission" date="2016-01" db="EMBL/GenBank/DDBJ databases">
        <title>Madurella mycetomatis genome sequencing.</title>
        <authorList>
            <person name="Van De Sande W."/>
        </authorList>
    </citation>
    <scope>NUCLEOTIDE SEQUENCE [LARGE SCALE GENOMIC DNA]</scope>
    <source>
        <strain evidence="2">Mm55</strain>
        <strain evidence="4">mm55</strain>
    </source>
</reference>
<proteinExistence type="predicted"/>
<dbReference type="OrthoDB" id="5571888at2759"/>
<dbReference type="Proteomes" id="UP000078237">
    <property type="component" value="Unassembled WGS sequence"/>
</dbReference>
<dbReference type="Pfam" id="PF06985">
    <property type="entry name" value="HET"/>
    <property type="match status" value="1"/>
</dbReference>
<sequence length="603" mass="67302">MASTLSTDGGEWYSYRELRETPPEVRLFVLLPGEASDPIRGRITHHVLEDGLQYDALSYMWGDPAPAFTITVDGDKRLAVPANLYAALRDLRHPTDSLRIWVDAICINQPDTSERNHQVPLMHSIYNRPQLVRVWLDQDVDGSHPSIQKLVSFASVDLENLDFAGAADLLGIADLISGFWDPVMDIFRNPYWNRLWVQQEIILAPKFVTHCRHVVIPGEAIVAFGMIVARALGTLHDSNDASSSDELQAAEKKIFNFDAPCRDIYHLRRRIHSAQDGKDSHSFSDWCTLLGNLLQYGAMKATEPRDGLYGLLGLCLDVSEGDIVVDYQASLPEVYADVARFCIEKYANINFLCHCGLSQNSHDLTDAVFPSWLPNWRNMDAKARGGAFMDDRPRAGGRSCPRGPTRLSSDRRSLFVRGLRVDSVASATTEPFHDEEPVASVFNRLRDITKIGNLAEDETIVHDQSDIKKTVLSRLESLAQKVQIGLREVAMAAGALGYEQDDEKRAVRRIVGLLIGRRAARLSSGRWGLLVDADVHPEDEVWVLFGCAYPMILRPAGGQYRVVSPMHIRGLMDGEIVEGLTNMDADVHTFGSRSYPISTIQLV</sequence>
<evidence type="ECO:0000259" key="1">
    <source>
        <dbReference type="Pfam" id="PF06985"/>
    </source>
</evidence>
<dbReference type="PANTHER" id="PTHR24148">
    <property type="entry name" value="ANKYRIN REPEAT DOMAIN-CONTAINING PROTEIN 39 HOMOLOG-RELATED"/>
    <property type="match status" value="1"/>
</dbReference>
<reference evidence="4" key="1">
    <citation type="submission" date="2015-06" db="EMBL/GenBank/DDBJ databases">
        <authorList>
            <person name="van de Sande W.W.J."/>
        </authorList>
    </citation>
    <scope>NUCLEOTIDE SEQUENCE [LARGE SCALE GENOMIC DNA]</scope>
    <source>
        <strain evidence="4">mm55</strain>
    </source>
</reference>
<dbReference type="PANTHER" id="PTHR24148:SF64">
    <property type="entry name" value="HETEROKARYON INCOMPATIBILITY DOMAIN-CONTAINING PROTEIN"/>
    <property type="match status" value="1"/>
</dbReference>
<name>A0A175VRN8_9PEZI</name>
<evidence type="ECO:0000313" key="4">
    <source>
        <dbReference type="Proteomes" id="UP000078237"/>
    </source>
</evidence>
<reference evidence="2" key="2">
    <citation type="submission" date="2015-06" db="EMBL/GenBank/DDBJ databases">
        <authorList>
            <person name="Hoefler B.C."/>
            <person name="Straight P.D."/>
        </authorList>
    </citation>
    <scope>NUCLEOTIDE SEQUENCE [LARGE SCALE GENOMIC DNA]</scope>
    <source>
        <strain evidence="2">Mm55</strain>
    </source>
</reference>
<dbReference type="VEuPathDB" id="FungiDB:MMYC01_209277"/>
<evidence type="ECO:0000313" key="3">
    <source>
        <dbReference type="EMBL" id="KXX79935.1"/>
    </source>
</evidence>
<dbReference type="InterPro" id="IPR010730">
    <property type="entry name" value="HET"/>
</dbReference>
<feature type="domain" description="Heterokaryon incompatibility" evidence="1">
    <location>
        <begin position="54"/>
        <end position="200"/>
    </location>
</feature>